<dbReference type="Proteomes" id="UP001059120">
    <property type="component" value="Chromosome 2"/>
</dbReference>
<evidence type="ECO:0000313" key="1">
    <source>
        <dbReference type="EMBL" id="UTT86889.1"/>
    </source>
</evidence>
<reference evidence="1" key="1">
    <citation type="submission" date="2022-01" db="EMBL/GenBank/DDBJ databases">
        <title>Alginate degradation mechanism of Vibrio pelagius WXL662.</title>
        <authorList>
            <person name="He X."/>
        </authorList>
    </citation>
    <scope>NUCLEOTIDE SEQUENCE</scope>
    <source>
        <strain evidence="1">WXL662</strain>
    </source>
</reference>
<organism evidence="1 2">
    <name type="scientific">Vibrio pelagius</name>
    <dbReference type="NCBI Taxonomy" id="28169"/>
    <lineage>
        <taxon>Bacteria</taxon>
        <taxon>Pseudomonadati</taxon>
        <taxon>Pseudomonadota</taxon>
        <taxon>Gammaproteobacteria</taxon>
        <taxon>Vibrionales</taxon>
        <taxon>Vibrionaceae</taxon>
        <taxon>Vibrio</taxon>
    </lineage>
</organism>
<keyword evidence="2" id="KW-1185">Reference proteome</keyword>
<evidence type="ECO:0000313" key="2">
    <source>
        <dbReference type="Proteomes" id="UP001059120"/>
    </source>
</evidence>
<name>A0ABY5G9L1_VIBPE</name>
<dbReference type="EMBL" id="CP090615">
    <property type="protein sequence ID" value="UTT86889.1"/>
    <property type="molecule type" value="Genomic_DNA"/>
</dbReference>
<dbReference type="RefSeq" id="WP_255232621.1">
    <property type="nucleotide sequence ID" value="NZ_CP090615.1"/>
</dbReference>
<protein>
    <submittedName>
        <fullName evidence="1">Uncharacterized protein</fullName>
    </submittedName>
</protein>
<accession>A0ABY5G9L1</accession>
<sequence>MNNDLRGEVKEIFAFVYEHSDGNESVISIRRFNVEHPLLGTSIDWVKNLAPVALEVERIQGIKAKLVKFDARTELDIKDYL</sequence>
<proteinExistence type="predicted"/>
<gene>
    <name evidence="1" type="ORF">LZI70_15825</name>
</gene>